<evidence type="ECO:0000256" key="3">
    <source>
        <dbReference type="ARBA" id="ARBA00022801"/>
    </source>
</evidence>
<dbReference type="InterPro" id="IPR023828">
    <property type="entry name" value="Peptidase_S8_Ser-AS"/>
</dbReference>
<evidence type="ECO:0000256" key="7">
    <source>
        <dbReference type="SAM" id="MobiDB-lite"/>
    </source>
</evidence>
<feature type="active site" description="Charge relay system" evidence="5">
    <location>
        <position position="273"/>
    </location>
</feature>
<evidence type="ECO:0000313" key="10">
    <source>
        <dbReference type="EMBL" id="CUM89874.1"/>
    </source>
</evidence>
<evidence type="ECO:0000256" key="5">
    <source>
        <dbReference type="PROSITE-ProRule" id="PRU01240"/>
    </source>
</evidence>
<dbReference type="Proteomes" id="UP000095390">
    <property type="component" value="Unassembled WGS sequence"/>
</dbReference>
<dbReference type="OrthoDB" id="9798386at2"/>
<dbReference type="RefSeq" id="WP_022170173.1">
    <property type="nucleotide sequence ID" value="NZ_CALLAX010000008.1"/>
</dbReference>
<accession>A0A173SGZ6</accession>
<keyword evidence="4 5" id="KW-0720">Serine protease</keyword>
<protein>
    <submittedName>
        <fullName evidence="10">Subtilisin DY</fullName>
        <ecNumber evidence="10">3.4.21.62</ecNumber>
    </submittedName>
</protein>
<dbReference type="InterPro" id="IPR050131">
    <property type="entry name" value="Peptidase_S8_subtilisin-like"/>
</dbReference>
<dbReference type="GO" id="GO:0006508">
    <property type="term" value="P:proteolysis"/>
    <property type="evidence" value="ECO:0007669"/>
    <property type="project" value="UniProtKB-KW"/>
</dbReference>
<dbReference type="InterPro" id="IPR000209">
    <property type="entry name" value="Peptidase_S8/S53_dom"/>
</dbReference>
<dbReference type="PANTHER" id="PTHR43806:SF11">
    <property type="entry name" value="CEREVISIN-RELATED"/>
    <property type="match status" value="1"/>
</dbReference>
<dbReference type="PRINTS" id="PR00723">
    <property type="entry name" value="SUBTILISIN"/>
</dbReference>
<evidence type="ECO:0000313" key="11">
    <source>
        <dbReference type="Proteomes" id="UP000095390"/>
    </source>
</evidence>
<evidence type="ECO:0000259" key="9">
    <source>
        <dbReference type="PROSITE" id="PS50853"/>
    </source>
</evidence>
<feature type="active site" description="Charge relay system" evidence="5">
    <location>
        <position position="428"/>
    </location>
</feature>
<dbReference type="PROSITE" id="PS50853">
    <property type="entry name" value="FN3"/>
    <property type="match status" value="1"/>
</dbReference>
<evidence type="ECO:0000256" key="8">
    <source>
        <dbReference type="SAM" id="SignalP"/>
    </source>
</evidence>
<dbReference type="InterPro" id="IPR013783">
    <property type="entry name" value="Ig-like_fold"/>
</dbReference>
<feature type="region of interest" description="Disordered" evidence="7">
    <location>
        <begin position="60"/>
        <end position="79"/>
    </location>
</feature>
<dbReference type="InterPro" id="IPR036852">
    <property type="entry name" value="Peptidase_S8/S53_dom_sf"/>
</dbReference>
<keyword evidence="8" id="KW-0732">Signal</keyword>
<proteinExistence type="inferred from homology"/>
<dbReference type="Gene3D" id="2.60.40.10">
    <property type="entry name" value="Immunoglobulins"/>
    <property type="match status" value="2"/>
</dbReference>
<feature type="signal peptide" evidence="8">
    <location>
        <begin position="1"/>
        <end position="25"/>
    </location>
</feature>
<organism evidence="10 11">
    <name type="scientific">Anaerobutyricum hallii</name>
    <dbReference type="NCBI Taxonomy" id="39488"/>
    <lineage>
        <taxon>Bacteria</taxon>
        <taxon>Bacillati</taxon>
        <taxon>Bacillota</taxon>
        <taxon>Clostridia</taxon>
        <taxon>Lachnospirales</taxon>
        <taxon>Lachnospiraceae</taxon>
        <taxon>Anaerobutyricum</taxon>
    </lineage>
</organism>
<dbReference type="PROSITE" id="PS00138">
    <property type="entry name" value="SUBTILASE_SER"/>
    <property type="match status" value="1"/>
</dbReference>
<dbReference type="AlphaFoldDB" id="A0A173SGZ6"/>
<gene>
    <name evidence="10" type="primary">apr</name>
    <name evidence="10" type="ORF">ERS852578_00957</name>
</gene>
<evidence type="ECO:0000256" key="2">
    <source>
        <dbReference type="ARBA" id="ARBA00022670"/>
    </source>
</evidence>
<dbReference type="InterPro" id="IPR015500">
    <property type="entry name" value="Peptidase_S8_subtilisin-rel"/>
</dbReference>
<dbReference type="SUPFAM" id="SSF52743">
    <property type="entry name" value="Subtilisin-like"/>
    <property type="match status" value="1"/>
</dbReference>
<feature type="domain" description="Fibronectin type-III" evidence="9">
    <location>
        <begin position="492"/>
        <end position="582"/>
    </location>
</feature>
<dbReference type="CDD" id="cd00063">
    <property type="entry name" value="FN3"/>
    <property type="match status" value="1"/>
</dbReference>
<name>A0A173SGZ6_9FIRM</name>
<dbReference type="GO" id="GO:0004252">
    <property type="term" value="F:serine-type endopeptidase activity"/>
    <property type="evidence" value="ECO:0007669"/>
    <property type="project" value="UniProtKB-UniRule"/>
</dbReference>
<dbReference type="InterPro" id="IPR023827">
    <property type="entry name" value="Peptidase_S8_Asp-AS"/>
</dbReference>
<dbReference type="EMBL" id="CYYC01000008">
    <property type="protein sequence ID" value="CUM89874.1"/>
    <property type="molecule type" value="Genomic_DNA"/>
</dbReference>
<dbReference type="EC" id="3.4.21.62" evidence="10"/>
<dbReference type="PROSITE" id="PS51892">
    <property type="entry name" value="SUBTILASE"/>
    <property type="match status" value="1"/>
</dbReference>
<dbReference type="InterPro" id="IPR003961">
    <property type="entry name" value="FN3_dom"/>
</dbReference>
<dbReference type="InterPro" id="IPR036116">
    <property type="entry name" value="FN3_sf"/>
</dbReference>
<evidence type="ECO:0000256" key="1">
    <source>
        <dbReference type="ARBA" id="ARBA00011073"/>
    </source>
</evidence>
<evidence type="ECO:0000256" key="4">
    <source>
        <dbReference type="ARBA" id="ARBA00022825"/>
    </source>
</evidence>
<keyword evidence="2 5" id="KW-0645">Protease</keyword>
<dbReference type="Gene3D" id="3.40.50.200">
    <property type="entry name" value="Peptidase S8/S53 domain"/>
    <property type="match status" value="1"/>
</dbReference>
<keyword evidence="3 5" id="KW-0378">Hydrolase</keyword>
<sequence>MWKKTTAVLMICILCISFSFPVSNAAEISGTASDVTNYKQISSLVSDTWESDYFEKMIISPGSDSMEKDGEQESVSDEFNVSVSKAKEITKTENSMDSYLDRQDGIYEVEKNDDGDLEVTAPYQTKRIIVENDNVEDTYGASHVYVNKADGETILQYDAEEDTESAFEALKQTYGPSQCYLDKVVSLDETAMGLPLSQEIVDGVDSYSWGNDYMGMSKLKKEAASYGYTRKVTVAIVDTGINTSNRMFKGRTISSQSYNFFNGNKNVTDVFGHGTHVSGIIVDATPANVSLLVLRVANSKGQSSMLTIKTALQYAVAKKSDVINLSMGFIDANADLYNYLDSTIDKAYEKGIPISCAAGNQETGGIDVRYCYPANYSKTIAVSAIDSSGRLANYSNRGNGIDFAAPGTGIISADYKGSLTLRAMSGTSMAAPHITAAIAYLKMMQPNLSVKGVCRELELYCRNLGAKKYYGRGCPILTNLFKKGITNKKYIVILKPMLSSVSNKGSGIKVTWKKVTGAASYYVYRRTNNGAWKRRAVLSASSNSYIDRNVKQGKKYTYKVRAYNNGIFGRFSSEKKVYRLKTLTNIRVKNTSGRRAAVLWKKKTYATTYQVKYAANPSFNKARKVSANKKNSRLTTKKLKKKTYYFQIRYSYKKGGVKSWSAWSKVKKIKIR</sequence>
<feature type="active site" description="Charge relay system" evidence="5">
    <location>
        <position position="238"/>
    </location>
</feature>
<dbReference type="Pfam" id="PF00082">
    <property type="entry name" value="Peptidase_S8"/>
    <property type="match status" value="1"/>
</dbReference>
<dbReference type="PANTHER" id="PTHR43806">
    <property type="entry name" value="PEPTIDASE S8"/>
    <property type="match status" value="1"/>
</dbReference>
<dbReference type="SUPFAM" id="SSF49265">
    <property type="entry name" value="Fibronectin type III"/>
    <property type="match status" value="1"/>
</dbReference>
<feature type="chain" id="PRO_5008011559" evidence="8">
    <location>
        <begin position="26"/>
        <end position="672"/>
    </location>
</feature>
<comment type="similarity">
    <text evidence="1 5 6">Belongs to the peptidase S8 family.</text>
</comment>
<dbReference type="PROSITE" id="PS00136">
    <property type="entry name" value="SUBTILASE_ASP"/>
    <property type="match status" value="1"/>
</dbReference>
<reference evidence="10 11" key="1">
    <citation type="submission" date="2015-09" db="EMBL/GenBank/DDBJ databases">
        <authorList>
            <consortium name="Pathogen Informatics"/>
        </authorList>
    </citation>
    <scope>NUCLEOTIDE SEQUENCE [LARGE SCALE GENOMIC DNA]</scope>
    <source>
        <strain evidence="10 11">2789STDY5834966</strain>
    </source>
</reference>
<evidence type="ECO:0000256" key="6">
    <source>
        <dbReference type="RuleBase" id="RU003355"/>
    </source>
</evidence>